<protein>
    <submittedName>
        <fullName evidence="2">Uncharacterized protein</fullName>
    </submittedName>
</protein>
<keyword evidence="1" id="KW-0812">Transmembrane</keyword>
<reference evidence="3" key="1">
    <citation type="submission" date="2018-02" db="EMBL/GenBank/DDBJ databases">
        <title>Genome sequence of Candidatus Liberibacter europaeus.</title>
        <authorList>
            <person name="Frampton R.A."/>
            <person name="Thompson S.M."/>
            <person name="David C."/>
            <person name="Addison S.M."/>
            <person name="Smith G.R."/>
        </authorList>
    </citation>
    <scope>NUCLEOTIDE SEQUENCE [LARGE SCALE GENOMIC DNA]</scope>
</reference>
<dbReference type="EMBL" id="PSQJ01000005">
    <property type="protein sequence ID" value="PTL86300.1"/>
    <property type="molecule type" value="Genomic_DNA"/>
</dbReference>
<evidence type="ECO:0000313" key="3">
    <source>
        <dbReference type="Proteomes" id="UP000240811"/>
    </source>
</evidence>
<name>A0A2T4VX09_9HYPH</name>
<comment type="caution">
    <text evidence="2">The sequence shown here is derived from an EMBL/GenBank/DDBJ whole genome shotgun (WGS) entry which is preliminary data.</text>
</comment>
<keyword evidence="1" id="KW-0472">Membrane</keyword>
<accession>A0A2T4VX09</accession>
<gene>
    <name evidence="2" type="ORF">C4617_04365</name>
</gene>
<feature type="transmembrane region" description="Helical" evidence="1">
    <location>
        <begin position="29"/>
        <end position="46"/>
    </location>
</feature>
<proteinExistence type="predicted"/>
<evidence type="ECO:0000313" key="2">
    <source>
        <dbReference type="EMBL" id="PTL86300.1"/>
    </source>
</evidence>
<feature type="transmembrane region" description="Helical" evidence="1">
    <location>
        <begin position="7"/>
        <end position="23"/>
    </location>
</feature>
<organism evidence="2 3">
    <name type="scientific">Candidatus Liberibacter europaeus</name>
    <dbReference type="NCBI Taxonomy" id="744859"/>
    <lineage>
        <taxon>Bacteria</taxon>
        <taxon>Pseudomonadati</taxon>
        <taxon>Pseudomonadota</taxon>
        <taxon>Alphaproteobacteria</taxon>
        <taxon>Hyphomicrobiales</taxon>
        <taxon>Rhizobiaceae</taxon>
        <taxon>Liberibacter</taxon>
    </lineage>
</organism>
<keyword evidence="1" id="KW-1133">Transmembrane helix</keyword>
<evidence type="ECO:0000256" key="1">
    <source>
        <dbReference type="SAM" id="Phobius"/>
    </source>
</evidence>
<feature type="transmembrane region" description="Helical" evidence="1">
    <location>
        <begin position="55"/>
        <end position="73"/>
    </location>
</feature>
<sequence>MLIMRNFILIIAFVDSIILWYRHKSNIDFAVDLLMNLVLVVLIMLCKPVSGIRRFVLFSIYLIIILRFMMLFINKYIF</sequence>
<dbReference type="Proteomes" id="UP000240811">
    <property type="component" value="Unassembled WGS sequence"/>
</dbReference>
<dbReference type="AlphaFoldDB" id="A0A2T4VX09"/>